<evidence type="ECO:0000256" key="10">
    <source>
        <dbReference type="ARBA" id="ARBA00022840"/>
    </source>
</evidence>
<gene>
    <name evidence="13 15" type="primary">gmk</name>
    <name evidence="15" type="ORF">IAD23_00445</name>
</gene>
<dbReference type="SUPFAM" id="SSF52540">
    <property type="entry name" value="P-loop containing nucleoside triphosphate hydrolases"/>
    <property type="match status" value="1"/>
</dbReference>
<evidence type="ECO:0000313" key="16">
    <source>
        <dbReference type="Proteomes" id="UP000824125"/>
    </source>
</evidence>
<dbReference type="PROSITE" id="PS00856">
    <property type="entry name" value="GUANYLATE_KINASE_1"/>
    <property type="match status" value="1"/>
</dbReference>
<comment type="subcellular location">
    <subcellularLocation>
        <location evidence="2 13">Cytoplasm</location>
    </subcellularLocation>
</comment>
<comment type="caution">
    <text evidence="15">The sequence shown here is derived from an EMBL/GenBank/DDBJ whole genome shotgun (WGS) entry which is preliminary data.</text>
</comment>
<feature type="binding site" evidence="13">
    <location>
        <begin position="11"/>
        <end position="18"/>
    </location>
    <ligand>
        <name>ATP</name>
        <dbReference type="ChEBI" id="CHEBI:30616"/>
    </ligand>
</feature>
<dbReference type="Proteomes" id="UP000824125">
    <property type="component" value="Unassembled WGS sequence"/>
</dbReference>
<dbReference type="GO" id="GO:0005829">
    <property type="term" value="C:cytosol"/>
    <property type="evidence" value="ECO:0007669"/>
    <property type="project" value="TreeGrafter"/>
</dbReference>
<dbReference type="GO" id="GO:0005524">
    <property type="term" value="F:ATP binding"/>
    <property type="evidence" value="ECO:0007669"/>
    <property type="project" value="UniProtKB-UniRule"/>
</dbReference>
<evidence type="ECO:0000256" key="1">
    <source>
        <dbReference type="ARBA" id="ARBA00003531"/>
    </source>
</evidence>
<dbReference type="Gene3D" id="3.30.63.10">
    <property type="entry name" value="Guanylate Kinase phosphate binding domain"/>
    <property type="match status" value="1"/>
</dbReference>
<evidence type="ECO:0000256" key="13">
    <source>
        <dbReference type="HAMAP-Rule" id="MF_00328"/>
    </source>
</evidence>
<reference evidence="15" key="1">
    <citation type="submission" date="2020-10" db="EMBL/GenBank/DDBJ databases">
        <authorList>
            <person name="Gilroy R."/>
        </authorList>
    </citation>
    <scope>NUCLEOTIDE SEQUENCE</scope>
    <source>
        <strain evidence="15">CHK176-6737</strain>
    </source>
</reference>
<dbReference type="Gene3D" id="3.40.50.300">
    <property type="entry name" value="P-loop containing nucleotide triphosphate hydrolases"/>
    <property type="match status" value="1"/>
</dbReference>
<keyword evidence="8 13" id="KW-0547">Nucleotide-binding</keyword>
<comment type="similarity">
    <text evidence="3 13">Belongs to the guanylate kinase family.</text>
</comment>
<organism evidence="15 16">
    <name type="scientific">Candidatus Scybalenecus merdavium</name>
    <dbReference type="NCBI Taxonomy" id="2840939"/>
    <lineage>
        <taxon>Bacteria</taxon>
        <taxon>Bacillati</taxon>
        <taxon>Bacillota</taxon>
        <taxon>Clostridia</taxon>
        <taxon>Eubacteriales</taxon>
        <taxon>Oscillospiraceae</taxon>
        <taxon>Oscillospiraceae incertae sedis</taxon>
        <taxon>Candidatus Scybalenecus</taxon>
    </lineage>
</organism>
<evidence type="ECO:0000256" key="11">
    <source>
        <dbReference type="ARBA" id="ARBA00030128"/>
    </source>
</evidence>
<keyword evidence="6 13" id="KW-0963">Cytoplasm</keyword>
<dbReference type="EC" id="2.7.4.8" evidence="4 13"/>
<dbReference type="HAMAP" id="MF_00328">
    <property type="entry name" value="Guanylate_kinase"/>
    <property type="match status" value="1"/>
</dbReference>
<evidence type="ECO:0000256" key="7">
    <source>
        <dbReference type="ARBA" id="ARBA00022679"/>
    </source>
</evidence>
<sequence length="193" mass="21793">MNKGMVVVISAPSGCGKDTVVRALCQKRPDCHVSISATTRKKRKNEKDGIDYYFRSTEEFEKMIQEDAFLEYVCYDGNYYGTPKMEVERCVSGGLVCILVIETAGASKIMKLLPECLSIFLLPPSLEVLEKRLVGRGTDDDQTIRSRMLIANDELKHANEYDYCVVNDDLSACVDEIDTIFNKELYIRNHAKG</sequence>
<evidence type="ECO:0000256" key="5">
    <source>
        <dbReference type="ARBA" id="ARBA00016296"/>
    </source>
</evidence>
<evidence type="ECO:0000256" key="6">
    <source>
        <dbReference type="ARBA" id="ARBA00022490"/>
    </source>
</evidence>
<feature type="domain" description="Guanylate kinase-like" evidence="14">
    <location>
        <begin position="4"/>
        <end position="182"/>
    </location>
</feature>
<name>A0A9D1MT36_9FIRM</name>
<evidence type="ECO:0000256" key="2">
    <source>
        <dbReference type="ARBA" id="ARBA00004496"/>
    </source>
</evidence>
<evidence type="ECO:0000256" key="9">
    <source>
        <dbReference type="ARBA" id="ARBA00022777"/>
    </source>
</evidence>
<dbReference type="PANTHER" id="PTHR23117:SF13">
    <property type="entry name" value="GUANYLATE KINASE"/>
    <property type="match status" value="1"/>
</dbReference>
<evidence type="ECO:0000313" key="15">
    <source>
        <dbReference type="EMBL" id="HIU68409.1"/>
    </source>
</evidence>
<dbReference type="InterPro" id="IPR008145">
    <property type="entry name" value="GK/Ca_channel_bsu"/>
</dbReference>
<dbReference type="FunFam" id="3.30.63.10:FF:000005">
    <property type="entry name" value="Guanylate kinase"/>
    <property type="match status" value="1"/>
</dbReference>
<evidence type="ECO:0000256" key="4">
    <source>
        <dbReference type="ARBA" id="ARBA00012961"/>
    </source>
</evidence>
<dbReference type="InterPro" id="IPR027417">
    <property type="entry name" value="P-loop_NTPase"/>
</dbReference>
<dbReference type="InterPro" id="IPR008144">
    <property type="entry name" value="Guanylate_kin-like_dom"/>
</dbReference>
<keyword evidence="9 13" id="KW-0418">Kinase</keyword>
<dbReference type="EMBL" id="DVNM01000002">
    <property type="protein sequence ID" value="HIU68409.1"/>
    <property type="molecule type" value="Genomic_DNA"/>
</dbReference>
<dbReference type="CDD" id="cd00071">
    <property type="entry name" value="GMPK"/>
    <property type="match status" value="1"/>
</dbReference>
<evidence type="ECO:0000259" key="14">
    <source>
        <dbReference type="PROSITE" id="PS50052"/>
    </source>
</evidence>
<comment type="function">
    <text evidence="1 13">Essential for recycling GMP and indirectly, cGMP.</text>
</comment>
<dbReference type="PANTHER" id="PTHR23117">
    <property type="entry name" value="GUANYLATE KINASE-RELATED"/>
    <property type="match status" value="1"/>
</dbReference>
<accession>A0A9D1MT36</accession>
<keyword evidence="10 13" id="KW-0067">ATP-binding</keyword>
<dbReference type="PROSITE" id="PS50052">
    <property type="entry name" value="GUANYLATE_KINASE_2"/>
    <property type="match status" value="1"/>
</dbReference>
<dbReference type="NCBIfam" id="TIGR03263">
    <property type="entry name" value="guanyl_kin"/>
    <property type="match status" value="1"/>
</dbReference>
<keyword evidence="7 13" id="KW-0808">Transferase</keyword>
<dbReference type="InterPro" id="IPR017665">
    <property type="entry name" value="Guanylate_kinase"/>
</dbReference>
<comment type="catalytic activity">
    <reaction evidence="12 13">
        <text>GMP + ATP = GDP + ADP</text>
        <dbReference type="Rhea" id="RHEA:20780"/>
        <dbReference type="ChEBI" id="CHEBI:30616"/>
        <dbReference type="ChEBI" id="CHEBI:58115"/>
        <dbReference type="ChEBI" id="CHEBI:58189"/>
        <dbReference type="ChEBI" id="CHEBI:456216"/>
        <dbReference type="EC" id="2.7.4.8"/>
    </reaction>
</comment>
<evidence type="ECO:0000256" key="12">
    <source>
        <dbReference type="ARBA" id="ARBA00048594"/>
    </source>
</evidence>
<dbReference type="InterPro" id="IPR020590">
    <property type="entry name" value="Guanylate_kinase_CS"/>
</dbReference>
<dbReference type="AlphaFoldDB" id="A0A9D1MT36"/>
<dbReference type="Pfam" id="PF00625">
    <property type="entry name" value="Guanylate_kin"/>
    <property type="match status" value="1"/>
</dbReference>
<reference evidence="15" key="2">
    <citation type="journal article" date="2021" name="PeerJ">
        <title>Extensive microbial diversity within the chicken gut microbiome revealed by metagenomics and culture.</title>
        <authorList>
            <person name="Gilroy R."/>
            <person name="Ravi A."/>
            <person name="Getino M."/>
            <person name="Pursley I."/>
            <person name="Horton D.L."/>
            <person name="Alikhan N.F."/>
            <person name="Baker D."/>
            <person name="Gharbi K."/>
            <person name="Hall N."/>
            <person name="Watson M."/>
            <person name="Adriaenssens E.M."/>
            <person name="Foster-Nyarko E."/>
            <person name="Jarju S."/>
            <person name="Secka A."/>
            <person name="Antonio M."/>
            <person name="Oren A."/>
            <person name="Chaudhuri R.R."/>
            <person name="La Ragione R."/>
            <person name="Hildebrand F."/>
            <person name="Pallen M.J."/>
        </authorList>
    </citation>
    <scope>NUCLEOTIDE SEQUENCE</scope>
    <source>
        <strain evidence="15">CHK176-6737</strain>
    </source>
</reference>
<protein>
    <recommendedName>
        <fullName evidence="5 13">Guanylate kinase</fullName>
        <ecNumber evidence="4 13">2.7.4.8</ecNumber>
    </recommendedName>
    <alternativeName>
        <fullName evidence="11 13">GMP kinase</fullName>
    </alternativeName>
</protein>
<evidence type="ECO:0000256" key="8">
    <source>
        <dbReference type="ARBA" id="ARBA00022741"/>
    </source>
</evidence>
<dbReference type="GO" id="GO:0004385">
    <property type="term" value="F:GMP kinase activity"/>
    <property type="evidence" value="ECO:0007669"/>
    <property type="project" value="UniProtKB-UniRule"/>
</dbReference>
<evidence type="ECO:0000256" key="3">
    <source>
        <dbReference type="ARBA" id="ARBA00005790"/>
    </source>
</evidence>
<dbReference type="SMART" id="SM00072">
    <property type="entry name" value="GuKc"/>
    <property type="match status" value="1"/>
</dbReference>
<proteinExistence type="inferred from homology"/>